<dbReference type="InterPro" id="IPR000014">
    <property type="entry name" value="PAS"/>
</dbReference>
<keyword evidence="8" id="KW-0418">Kinase</keyword>
<dbReference type="SMART" id="SM00387">
    <property type="entry name" value="HATPase_c"/>
    <property type="match status" value="1"/>
</dbReference>
<comment type="catalytic activity">
    <reaction evidence="1">
        <text>ATP + protein L-histidine = ADP + protein N-phospho-L-histidine.</text>
        <dbReference type="EC" id="2.7.13.3"/>
    </reaction>
</comment>
<dbReference type="PROSITE" id="PS50112">
    <property type="entry name" value="PAS"/>
    <property type="match status" value="1"/>
</dbReference>
<dbReference type="SMART" id="SM00448">
    <property type="entry name" value="REC"/>
    <property type="match status" value="1"/>
</dbReference>
<evidence type="ECO:0000259" key="15">
    <source>
        <dbReference type="PROSITE" id="PS50112"/>
    </source>
</evidence>
<feature type="transmembrane region" description="Helical" evidence="12">
    <location>
        <begin position="365"/>
        <end position="382"/>
    </location>
</feature>
<dbReference type="CDD" id="cd00082">
    <property type="entry name" value="HisKA"/>
    <property type="match status" value="1"/>
</dbReference>
<dbReference type="EC" id="2.7.13.3" evidence="4"/>
<feature type="transmembrane region" description="Helical" evidence="12">
    <location>
        <begin position="112"/>
        <end position="132"/>
    </location>
</feature>
<accession>A0A3M2I2V1</accession>
<keyword evidence="9 12" id="KW-1133">Transmembrane helix</keyword>
<keyword evidence="17" id="KW-1185">Reference proteome</keyword>
<protein>
    <recommendedName>
        <fullName evidence="4">histidine kinase</fullName>
        <ecNumber evidence="4">2.7.13.3</ecNumber>
    </recommendedName>
</protein>
<feature type="transmembrane region" description="Helical" evidence="12">
    <location>
        <begin position="6"/>
        <end position="26"/>
    </location>
</feature>
<dbReference type="Pfam" id="PF00072">
    <property type="entry name" value="Response_reg"/>
    <property type="match status" value="1"/>
</dbReference>
<dbReference type="Pfam" id="PF12860">
    <property type="entry name" value="PAS_7"/>
    <property type="match status" value="1"/>
</dbReference>
<dbReference type="Gene3D" id="3.30.450.20">
    <property type="entry name" value="PAS domain"/>
    <property type="match status" value="1"/>
</dbReference>
<evidence type="ECO:0000256" key="5">
    <source>
        <dbReference type="ARBA" id="ARBA00022553"/>
    </source>
</evidence>
<dbReference type="SUPFAM" id="SSF55785">
    <property type="entry name" value="PYP-like sensor domain (PAS domain)"/>
    <property type="match status" value="1"/>
</dbReference>
<evidence type="ECO:0000256" key="4">
    <source>
        <dbReference type="ARBA" id="ARBA00012438"/>
    </source>
</evidence>
<dbReference type="InterPro" id="IPR001734">
    <property type="entry name" value="Na/solute_symporter"/>
</dbReference>
<keyword evidence="7 12" id="KW-0812">Transmembrane</keyword>
<dbReference type="RefSeq" id="WP_122100468.1">
    <property type="nucleotide sequence ID" value="NZ_RFLY01000002.1"/>
</dbReference>
<comment type="similarity">
    <text evidence="3">Belongs to the sodium:solute symporter (SSF) (TC 2.A.21) family.</text>
</comment>
<evidence type="ECO:0000256" key="9">
    <source>
        <dbReference type="ARBA" id="ARBA00022989"/>
    </source>
</evidence>
<dbReference type="PROSITE" id="PS50283">
    <property type="entry name" value="NA_SOLUT_SYMP_3"/>
    <property type="match status" value="1"/>
</dbReference>
<dbReference type="GO" id="GO:0022857">
    <property type="term" value="F:transmembrane transporter activity"/>
    <property type="evidence" value="ECO:0007669"/>
    <property type="project" value="InterPro"/>
</dbReference>
<gene>
    <name evidence="16" type="ORF">EBB59_01985</name>
</gene>
<dbReference type="Gene3D" id="1.10.287.130">
    <property type="match status" value="1"/>
</dbReference>
<dbReference type="Gene3D" id="3.40.50.2300">
    <property type="match status" value="1"/>
</dbReference>
<feature type="transmembrane region" description="Helical" evidence="12">
    <location>
        <begin position="224"/>
        <end position="244"/>
    </location>
</feature>
<feature type="transmembrane region" description="Helical" evidence="12">
    <location>
        <begin position="394"/>
        <end position="414"/>
    </location>
</feature>
<dbReference type="InterPro" id="IPR003661">
    <property type="entry name" value="HisK_dim/P_dom"/>
</dbReference>
<dbReference type="FunFam" id="3.30.565.10:FF:000049">
    <property type="entry name" value="Two-component sensor histidine kinase"/>
    <property type="match status" value="1"/>
</dbReference>
<dbReference type="SMART" id="SM00388">
    <property type="entry name" value="HisKA"/>
    <property type="match status" value="1"/>
</dbReference>
<dbReference type="EMBL" id="RFLY01000002">
    <property type="protein sequence ID" value="RMH94473.1"/>
    <property type="molecule type" value="Genomic_DNA"/>
</dbReference>
<dbReference type="PANTHER" id="PTHR43047:SF9">
    <property type="entry name" value="HISTIDINE KINASE"/>
    <property type="match status" value="1"/>
</dbReference>
<dbReference type="GO" id="GO:0009927">
    <property type="term" value="F:histidine phosphotransfer kinase activity"/>
    <property type="evidence" value="ECO:0007669"/>
    <property type="project" value="TreeGrafter"/>
</dbReference>
<evidence type="ECO:0000313" key="17">
    <source>
        <dbReference type="Proteomes" id="UP000275012"/>
    </source>
</evidence>
<proteinExistence type="inferred from homology"/>
<dbReference type="SUPFAM" id="SSF55874">
    <property type="entry name" value="ATPase domain of HSP90 chaperone/DNA topoisomerase II/histidine kinase"/>
    <property type="match status" value="1"/>
</dbReference>
<feature type="transmembrane region" description="Helical" evidence="12">
    <location>
        <begin position="311"/>
        <end position="344"/>
    </location>
</feature>
<feature type="transmembrane region" description="Helical" evidence="12">
    <location>
        <begin position="265"/>
        <end position="285"/>
    </location>
</feature>
<comment type="caution">
    <text evidence="16">The sequence shown here is derived from an EMBL/GenBank/DDBJ whole genome shotgun (WGS) entry which is preliminary data.</text>
</comment>
<feature type="domain" description="Histidine kinase" evidence="13">
    <location>
        <begin position="756"/>
        <end position="966"/>
    </location>
</feature>
<feature type="transmembrane region" description="Helical" evidence="12">
    <location>
        <begin position="38"/>
        <end position="65"/>
    </location>
</feature>
<comment type="subcellular location">
    <subcellularLocation>
        <location evidence="2">Membrane</location>
        <topology evidence="2">Multi-pass membrane protein</topology>
    </subcellularLocation>
</comment>
<dbReference type="SUPFAM" id="SSF47384">
    <property type="entry name" value="Homodimeric domain of signal transducing histidine kinase"/>
    <property type="match status" value="1"/>
</dbReference>
<dbReference type="InterPro" id="IPR011006">
    <property type="entry name" value="CheY-like_superfamily"/>
</dbReference>
<evidence type="ECO:0000256" key="8">
    <source>
        <dbReference type="ARBA" id="ARBA00022777"/>
    </source>
</evidence>
<evidence type="ECO:0000259" key="14">
    <source>
        <dbReference type="PROSITE" id="PS50110"/>
    </source>
</evidence>
<evidence type="ECO:0000256" key="1">
    <source>
        <dbReference type="ARBA" id="ARBA00000085"/>
    </source>
</evidence>
<dbReference type="Pfam" id="PF02518">
    <property type="entry name" value="HATPase_c"/>
    <property type="match status" value="1"/>
</dbReference>
<feature type="domain" description="PAS" evidence="15">
    <location>
        <begin position="595"/>
        <end position="634"/>
    </location>
</feature>
<dbReference type="Gene3D" id="3.30.565.10">
    <property type="entry name" value="Histidine kinase-like ATPase, C-terminal domain"/>
    <property type="match status" value="1"/>
</dbReference>
<feature type="modified residue" description="4-aspartylphosphate" evidence="11">
    <location>
        <position position="1031"/>
    </location>
</feature>
<dbReference type="InterPro" id="IPR035965">
    <property type="entry name" value="PAS-like_dom_sf"/>
</dbReference>
<dbReference type="PROSITE" id="PS50110">
    <property type="entry name" value="RESPONSE_REGULATORY"/>
    <property type="match status" value="1"/>
</dbReference>
<evidence type="ECO:0000259" key="13">
    <source>
        <dbReference type="PROSITE" id="PS50109"/>
    </source>
</evidence>
<name>A0A3M2I2V1_9GAMM</name>
<feature type="domain" description="Response regulatory" evidence="14">
    <location>
        <begin position="982"/>
        <end position="1096"/>
    </location>
</feature>
<feature type="transmembrane region" description="Helical" evidence="12">
    <location>
        <begin position="478"/>
        <end position="499"/>
    </location>
</feature>
<evidence type="ECO:0000313" key="16">
    <source>
        <dbReference type="EMBL" id="RMH94473.1"/>
    </source>
</evidence>
<dbReference type="OrthoDB" id="9764438at2"/>
<dbReference type="AlphaFoldDB" id="A0A3M2I2V1"/>
<reference evidence="16 17" key="1">
    <citation type="submission" date="2018-10" db="EMBL/GenBank/DDBJ databases">
        <title>Proposal of Lysobacter pythonis sp. nov. isolated from royal pythons (Python regius).</title>
        <authorList>
            <person name="Hans-Juergen B."/>
            <person name="Huptas C."/>
            <person name="Sandra B."/>
            <person name="Igor L."/>
            <person name="Joachim S."/>
            <person name="Siegfried S."/>
            <person name="Mareike W."/>
            <person name="Peter K."/>
        </authorList>
    </citation>
    <scope>NUCLEOTIDE SEQUENCE [LARGE SCALE GENOMIC DNA]</scope>
    <source>
        <strain evidence="16 17">4284/11</strain>
    </source>
</reference>
<dbReference type="CDD" id="cd00130">
    <property type="entry name" value="PAS"/>
    <property type="match status" value="1"/>
</dbReference>
<dbReference type="Gene3D" id="1.20.1730.10">
    <property type="entry name" value="Sodium/glucose cotransporter"/>
    <property type="match status" value="1"/>
</dbReference>
<evidence type="ECO:0000256" key="10">
    <source>
        <dbReference type="ARBA" id="ARBA00023136"/>
    </source>
</evidence>
<keyword evidence="10 12" id="KW-0472">Membrane</keyword>
<keyword evidence="5 11" id="KW-0597">Phosphoprotein</keyword>
<dbReference type="InterPro" id="IPR001789">
    <property type="entry name" value="Sig_transdc_resp-reg_receiver"/>
</dbReference>
<dbReference type="GO" id="GO:0005886">
    <property type="term" value="C:plasma membrane"/>
    <property type="evidence" value="ECO:0007669"/>
    <property type="project" value="TreeGrafter"/>
</dbReference>
<dbReference type="InterPro" id="IPR036890">
    <property type="entry name" value="HATPase_C_sf"/>
</dbReference>
<dbReference type="Pfam" id="PF00512">
    <property type="entry name" value="HisKA"/>
    <property type="match status" value="1"/>
</dbReference>
<evidence type="ECO:0000256" key="6">
    <source>
        <dbReference type="ARBA" id="ARBA00022679"/>
    </source>
</evidence>
<feature type="transmembrane region" description="Helical" evidence="12">
    <location>
        <begin position="71"/>
        <end position="91"/>
    </location>
</feature>
<dbReference type="InterPro" id="IPR038377">
    <property type="entry name" value="Na/Glc_symporter_sf"/>
</dbReference>
<evidence type="ECO:0000256" key="11">
    <source>
        <dbReference type="PROSITE-ProRule" id="PRU00169"/>
    </source>
</evidence>
<feature type="transmembrane region" description="Helical" evidence="12">
    <location>
        <begin position="421"/>
        <end position="444"/>
    </location>
</feature>
<evidence type="ECO:0000256" key="7">
    <source>
        <dbReference type="ARBA" id="ARBA00022692"/>
    </source>
</evidence>
<dbReference type="CDD" id="cd00075">
    <property type="entry name" value="HATPase"/>
    <property type="match status" value="1"/>
</dbReference>
<dbReference type="PANTHER" id="PTHR43047">
    <property type="entry name" value="TWO-COMPONENT HISTIDINE PROTEIN KINASE"/>
    <property type="match status" value="1"/>
</dbReference>
<feature type="transmembrane region" description="Helical" evidence="12">
    <location>
        <begin position="152"/>
        <end position="174"/>
    </location>
</feature>
<dbReference type="InterPro" id="IPR036097">
    <property type="entry name" value="HisK_dim/P_sf"/>
</dbReference>
<dbReference type="InterPro" id="IPR005467">
    <property type="entry name" value="His_kinase_dom"/>
</dbReference>
<evidence type="ECO:0000256" key="12">
    <source>
        <dbReference type="SAM" id="Phobius"/>
    </source>
</evidence>
<dbReference type="Proteomes" id="UP000275012">
    <property type="component" value="Unassembled WGS sequence"/>
</dbReference>
<dbReference type="SMART" id="SM00091">
    <property type="entry name" value="PAS"/>
    <property type="match status" value="1"/>
</dbReference>
<dbReference type="PROSITE" id="PS50109">
    <property type="entry name" value="HIS_KIN"/>
    <property type="match status" value="1"/>
</dbReference>
<dbReference type="InterPro" id="IPR003594">
    <property type="entry name" value="HATPase_dom"/>
</dbReference>
<organism evidence="16 17">
    <name type="scientific">Solilutibacter pythonis</name>
    <dbReference type="NCBI Taxonomy" id="2483112"/>
    <lineage>
        <taxon>Bacteria</taxon>
        <taxon>Pseudomonadati</taxon>
        <taxon>Pseudomonadota</taxon>
        <taxon>Gammaproteobacteria</taxon>
        <taxon>Lysobacterales</taxon>
        <taxon>Lysobacteraceae</taxon>
        <taxon>Solilutibacter</taxon>
    </lineage>
</organism>
<dbReference type="SUPFAM" id="SSF52172">
    <property type="entry name" value="CheY-like"/>
    <property type="match status" value="1"/>
</dbReference>
<dbReference type="InterPro" id="IPR004358">
    <property type="entry name" value="Sig_transdc_His_kin-like_C"/>
</dbReference>
<dbReference type="GO" id="GO:0000155">
    <property type="term" value="F:phosphorelay sensor kinase activity"/>
    <property type="evidence" value="ECO:0007669"/>
    <property type="project" value="InterPro"/>
</dbReference>
<sequence length="1102" mass="118696">MLSAITVIASGLGWLLLMFAVALYAERRPQAFARHWRHVYALSLAVYCTSWTFFGIVTQAAGYGWPLPPTFVGTLLLYAFAAVALVRLVRLSRASNATSIADLIATRLGKDPWLAATVTLVAALGLIPYIALQLRAVSSGFGLLVGDVAQSTGWGDSTLLIALAMAAFAIAFGARHANAAEHNRGLVLAMAFDSLFKLVAMLALGVFVWWTLGDAMPRRPPPPPAADGFVPLVVLGALAMFTLPHQFHMGVVECRDASHVRTARWLFPLYLVLIALPVLPLARIGQAVLGETVPSDSYVLALPLLQGHGGMALWAFLGGLSAATGMVVVSTLTLSLMIGNHWLLPWLSREWGRAGQSDLRGTVLRLRRLGIVTIMLLAWAFSRSIAGSSTLADVGALSFSALATLAPALAFAVWRPRTPPLAVTLGIVAGFLAWIWALPLPLMLEATPVAPAWLREGPLGIAWLAPDGLFALIGWSRLGRAVTASLLIGAVVTWLLAAWRRPAARRARRGLSVQVLRPLAQRFLPPSRVDALLTRLPGGAIVPGTVEDEVEHELAAVIGAASARVLLNAARRETGRDLDTVADIVDETAEDLRFNQRVLEAALENMSQGISVVDADLRLVAWNRRYAEMFGFPPGLLKVGLPIAEASRFALARMPERHDIEAGLQRRLAHMRTGTPHLSERVLPDGSIIEIRGNPMPGSGFVATFTDVTAFRQAESKLKSVNEMLEQRVGERTALLEGAKREAERASEAKSRFLAAIGHDLLQPLHAAHLFAAALRRRVRAEESRRLAEQLTGALDSTTALITDLLDMSRLEAGGLVAEPRAFALREVLEPLLSEGRAMAAERGLRLRFVASSAWVRGDPQLLRRVVQNFLSNALRHTARGRVLVGVRRAGRRLRIEVHDTGPGIAEAQRALIFEEFRRGEHASGQGLGLGLAIARGIAEVLRAPIGLRSRVGRGSVFDIELPRATPSKTSRQGGGRLAGLRVLAVDNDCAALDALATVLRGWRCEVAACGDGVSALAALQEEAADLWLFDHHLDDGDDGIALYRRLSQYFVPPPTLLLSADRTGAVRAAAQEVGLPLLMKPVRALALKSMLDRLLAARGAP</sequence>
<evidence type="ECO:0000256" key="2">
    <source>
        <dbReference type="ARBA" id="ARBA00004141"/>
    </source>
</evidence>
<keyword evidence="6" id="KW-0808">Transferase</keyword>
<evidence type="ECO:0000256" key="3">
    <source>
        <dbReference type="ARBA" id="ARBA00006434"/>
    </source>
</evidence>
<dbReference type="PRINTS" id="PR00344">
    <property type="entry name" value="BCTRLSENSOR"/>
</dbReference>
<feature type="transmembrane region" description="Helical" evidence="12">
    <location>
        <begin position="186"/>
        <end position="212"/>
    </location>
</feature>